<dbReference type="Gene3D" id="2.30.42.10">
    <property type="match status" value="1"/>
</dbReference>
<dbReference type="STRING" id="307507.A0A2V0NQD5"/>
<feature type="domain" description="PDZ" evidence="5">
    <location>
        <begin position="343"/>
        <end position="440"/>
    </location>
</feature>
<comment type="caution">
    <text evidence="6">The sequence shown here is derived from an EMBL/GenBank/DDBJ whole genome shotgun (WGS) entry which is preliminary data.</text>
</comment>
<dbReference type="InterPro" id="IPR001940">
    <property type="entry name" value="Peptidase_S1C"/>
</dbReference>
<evidence type="ECO:0000256" key="1">
    <source>
        <dbReference type="ARBA" id="ARBA00010541"/>
    </source>
</evidence>
<dbReference type="Gene3D" id="2.40.10.10">
    <property type="entry name" value="Trypsin-like serine proteases"/>
    <property type="match status" value="2"/>
</dbReference>
<dbReference type="GO" id="GO:0006508">
    <property type="term" value="P:proteolysis"/>
    <property type="evidence" value="ECO:0007669"/>
    <property type="project" value="UniProtKB-KW"/>
</dbReference>
<dbReference type="Proteomes" id="UP000247498">
    <property type="component" value="Unassembled WGS sequence"/>
</dbReference>
<dbReference type="GO" id="GO:0004252">
    <property type="term" value="F:serine-type endopeptidase activity"/>
    <property type="evidence" value="ECO:0007669"/>
    <property type="project" value="InterPro"/>
</dbReference>
<comment type="similarity">
    <text evidence="1">Belongs to the peptidase S1C family.</text>
</comment>
<dbReference type="OrthoDB" id="4217619at2759"/>
<dbReference type="EMBL" id="BDRX01000002">
    <property type="protein sequence ID" value="GBF87750.1"/>
    <property type="molecule type" value="Genomic_DNA"/>
</dbReference>
<proteinExistence type="inferred from homology"/>
<sequence>MGAASCRAATADRGNGLAAPAQQRTRAAAAPTQRRRRAAAAAAAGAKRGELEAPVVRDPAGADTRRAALRRLAASGAALLAAAAATTAAPPAAAATALADVTPPLAPAPPLPAREQAIVDAFEGATYSVVNVFDVALQGRPASALDAEVPEGNGSGVIWDQEGNVVTNYHVLASSMAKLNVDKDAAGARGKRVAVVTVLSADGERRSFDASLVGADRARDLAVLKVSAPRELLRPAALAESGGVRVGQQVLSIGNPFGAFDHTLTMGIVSALNRDIRSQTGSIIPGGIQTDCAINPGNSGGPLLTSSGRVIGINTAIFTNTGSSAGVGFAIPSDTVAAIVPQLIAGGVARRAGLGAQIASDLVAQKLGVRAGAMLQTVAPGGAAAAAGLLPTRRGLGGIAPGDTVLAVDGTPTPNAAALLGALERRKPGETVQLRVARAGEGGDKGELTVGVTLQAE</sequence>
<dbReference type="SUPFAM" id="SSF50494">
    <property type="entry name" value="Trypsin-like serine proteases"/>
    <property type="match status" value="1"/>
</dbReference>
<dbReference type="AlphaFoldDB" id="A0A2V0NQD5"/>
<gene>
    <name evidence="6" type="ORF">Rsub_00461</name>
</gene>
<keyword evidence="7" id="KW-1185">Reference proteome</keyword>
<name>A0A2V0NQD5_9CHLO</name>
<dbReference type="PROSITE" id="PS51318">
    <property type="entry name" value="TAT"/>
    <property type="match status" value="1"/>
</dbReference>
<evidence type="ECO:0000313" key="6">
    <source>
        <dbReference type="EMBL" id="GBF87750.1"/>
    </source>
</evidence>
<dbReference type="PROSITE" id="PS50106">
    <property type="entry name" value="PDZ"/>
    <property type="match status" value="1"/>
</dbReference>
<dbReference type="SMART" id="SM00228">
    <property type="entry name" value="PDZ"/>
    <property type="match status" value="1"/>
</dbReference>
<organism evidence="6 7">
    <name type="scientific">Raphidocelis subcapitata</name>
    <dbReference type="NCBI Taxonomy" id="307507"/>
    <lineage>
        <taxon>Eukaryota</taxon>
        <taxon>Viridiplantae</taxon>
        <taxon>Chlorophyta</taxon>
        <taxon>core chlorophytes</taxon>
        <taxon>Chlorophyceae</taxon>
        <taxon>CS clade</taxon>
        <taxon>Sphaeropleales</taxon>
        <taxon>Selenastraceae</taxon>
        <taxon>Raphidocelis</taxon>
    </lineage>
</organism>
<dbReference type="SUPFAM" id="SSF50156">
    <property type="entry name" value="PDZ domain-like"/>
    <property type="match status" value="1"/>
</dbReference>
<accession>A0A2V0NQD5</accession>
<dbReference type="PANTHER" id="PTHR43343:SF3">
    <property type="entry name" value="PROTEASE DO-LIKE 8, CHLOROPLASTIC"/>
    <property type="match status" value="1"/>
</dbReference>
<evidence type="ECO:0000256" key="3">
    <source>
        <dbReference type="ARBA" id="ARBA00022801"/>
    </source>
</evidence>
<dbReference type="InterPro" id="IPR009003">
    <property type="entry name" value="Peptidase_S1_PA"/>
</dbReference>
<evidence type="ECO:0000259" key="5">
    <source>
        <dbReference type="PROSITE" id="PS50106"/>
    </source>
</evidence>
<dbReference type="InterPro" id="IPR006311">
    <property type="entry name" value="TAT_signal"/>
</dbReference>
<evidence type="ECO:0000313" key="7">
    <source>
        <dbReference type="Proteomes" id="UP000247498"/>
    </source>
</evidence>
<dbReference type="InterPro" id="IPR051201">
    <property type="entry name" value="Chloro_Bact_Ser_Proteases"/>
</dbReference>
<dbReference type="InterPro" id="IPR043504">
    <property type="entry name" value="Peptidase_S1_PA_chymotrypsin"/>
</dbReference>
<dbReference type="Pfam" id="PF13180">
    <property type="entry name" value="PDZ_2"/>
    <property type="match status" value="1"/>
</dbReference>
<protein>
    <submittedName>
        <fullName evidence="6">Protease Do-like protein, chloroplastic</fullName>
    </submittedName>
</protein>
<dbReference type="PRINTS" id="PR00834">
    <property type="entry name" value="PROTEASES2C"/>
</dbReference>
<dbReference type="Pfam" id="PF13365">
    <property type="entry name" value="Trypsin_2"/>
    <property type="match status" value="1"/>
</dbReference>
<reference evidence="6 7" key="1">
    <citation type="journal article" date="2018" name="Sci. Rep.">
        <title>Raphidocelis subcapitata (=Pseudokirchneriella subcapitata) provides an insight into genome evolution and environmental adaptations in the Sphaeropleales.</title>
        <authorList>
            <person name="Suzuki S."/>
            <person name="Yamaguchi H."/>
            <person name="Nakajima N."/>
            <person name="Kawachi M."/>
        </authorList>
    </citation>
    <scope>NUCLEOTIDE SEQUENCE [LARGE SCALE GENOMIC DNA]</scope>
    <source>
        <strain evidence="6 7">NIES-35</strain>
    </source>
</reference>
<keyword evidence="3" id="KW-0378">Hydrolase</keyword>
<dbReference type="PANTHER" id="PTHR43343">
    <property type="entry name" value="PEPTIDASE S12"/>
    <property type="match status" value="1"/>
</dbReference>
<dbReference type="FunCoup" id="A0A2V0NQD5">
    <property type="interactions" value="582"/>
</dbReference>
<dbReference type="InterPro" id="IPR001478">
    <property type="entry name" value="PDZ"/>
</dbReference>
<evidence type="ECO:0000256" key="2">
    <source>
        <dbReference type="ARBA" id="ARBA00022670"/>
    </source>
</evidence>
<keyword evidence="2 6" id="KW-0645">Protease</keyword>
<feature type="region of interest" description="Disordered" evidence="4">
    <location>
        <begin position="1"/>
        <end position="50"/>
    </location>
</feature>
<feature type="compositionally biased region" description="Low complexity" evidence="4">
    <location>
        <begin position="18"/>
        <end position="32"/>
    </location>
</feature>
<dbReference type="InterPro" id="IPR036034">
    <property type="entry name" value="PDZ_sf"/>
</dbReference>
<evidence type="ECO:0000256" key="4">
    <source>
        <dbReference type="SAM" id="MobiDB-lite"/>
    </source>
</evidence>
<dbReference type="InParanoid" id="A0A2V0NQD5"/>